<dbReference type="EMBL" id="CM055741">
    <property type="protein sequence ID" value="KAJ8001926.1"/>
    <property type="molecule type" value="Genomic_DNA"/>
</dbReference>
<proteinExistence type="predicted"/>
<name>A0ACC2GEI1_DALPE</name>
<comment type="caution">
    <text evidence="1">The sequence shown here is derived from an EMBL/GenBank/DDBJ whole genome shotgun (WGS) entry which is preliminary data.</text>
</comment>
<gene>
    <name evidence="1" type="ORF">DPEC_G00174480</name>
</gene>
<protein>
    <submittedName>
        <fullName evidence="1">Uncharacterized protein</fullName>
    </submittedName>
</protein>
<reference evidence="1" key="1">
    <citation type="submission" date="2021-05" db="EMBL/GenBank/DDBJ databases">
        <authorList>
            <person name="Pan Q."/>
            <person name="Jouanno E."/>
            <person name="Zahm M."/>
            <person name="Klopp C."/>
            <person name="Cabau C."/>
            <person name="Louis A."/>
            <person name="Berthelot C."/>
            <person name="Parey E."/>
            <person name="Roest Crollius H."/>
            <person name="Montfort J."/>
            <person name="Robinson-Rechavi M."/>
            <person name="Bouchez O."/>
            <person name="Lampietro C."/>
            <person name="Lopez Roques C."/>
            <person name="Donnadieu C."/>
            <person name="Postlethwait J."/>
            <person name="Bobe J."/>
            <person name="Dillon D."/>
            <person name="Chandos A."/>
            <person name="von Hippel F."/>
            <person name="Guiguen Y."/>
        </authorList>
    </citation>
    <scope>NUCLEOTIDE SEQUENCE</scope>
    <source>
        <strain evidence="1">YG-Jan2019</strain>
    </source>
</reference>
<evidence type="ECO:0000313" key="1">
    <source>
        <dbReference type="EMBL" id="KAJ8001926.1"/>
    </source>
</evidence>
<keyword evidence="2" id="KW-1185">Reference proteome</keyword>
<organism evidence="1 2">
    <name type="scientific">Dallia pectoralis</name>
    <name type="common">Alaska blackfish</name>
    <dbReference type="NCBI Taxonomy" id="75939"/>
    <lineage>
        <taxon>Eukaryota</taxon>
        <taxon>Metazoa</taxon>
        <taxon>Chordata</taxon>
        <taxon>Craniata</taxon>
        <taxon>Vertebrata</taxon>
        <taxon>Euteleostomi</taxon>
        <taxon>Actinopterygii</taxon>
        <taxon>Neopterygii</taxon>
        <taxon>Teleostei</taxon>
        <taxon>Protacanthopterygii</taxon>
        <taxon>Esociformes</taxon>
        <taxon>Umbridae</taxon>
        <taxon>Dallia</taxon>
    </lineage>
</organism>
<dbReference type="Proteomes" id="UP001157502">
    <property type="component" value="Chromosome 14"/>
</dbReference>
<evidence type="ECO:0000313" key="2">
    <source>
        <dbReference type="Proteomes" id="UP001157502"/>
    </source>
</evidence>
<accession>A0ACC2GEI1</accession>
<sequence>MEAAEYVKTQTQGKAMEKKAGCRRSKDITKYFSASHQPVSMKSVLSEPLAEMEKPEMSPCHFKACTEVSWSDPRSATRQHRLKRNKHTKASTGIKVSSNEVIVVSEFSGSSAETKLALSAVLDSSKLTPVGGQCHEAEVGLESCRNEIPRNLTIQPEVQSAVSRWTKSGMLIDKCDASIFTKKQDTDEASGSPKSQIVYPERAYELVLNESSSTHKCRPTESQESIAFRWRNELSFPEQRSLVEDIKRSNPLFPVRRVFAMLLKKYKESLQVSKTPDISATSPLSPVREKRKHPNERDDPATECKRQRSNLGSEGTRSSLYSPSLDQRVWECQGSGVQARSKLSRTHRLAQRKGPDECLRMNPELTRKASNRTESPQIFPFQPNVCLKRGHYVEDMLWTEKYQPRHSSEVIDNSASVKKLHSWLKKWKLWADSEERRKEQERKLAENPNSNDTWDCGDFQGETGEAREAELCNTMLITGPPGVGKTAAVYACSLELGFQVFEVNASSQRCGRHVLTHLREATQSHQVEAEESSTLRPSYLRSCNNNNSTAKCHIGTGKVLSSKKVVWSSAKGPPPSRSSRLRRGGGGGSKAGVNLTDFFQMKSKPEIRNSDAPSLSTKHDQLQTNSCIASTKAGNTNKVQFSELSPGDTVPPAGKPTRKTTTSLILFEEVDVIFDDDTGFLTAIQTLMRTSKRPVILTTCDPYFSTKFDGDFEKLLFKTPSVRNVCSYLQLLCLAENVQPSPGDVASLVSRNRADVRRSMLQLQLWVCSGEGPASHRAQSVLGLYHGTMRDPLTIPCLPWAESDIIDLMETLTESWRTGVALLYSNLEILLPLPASTKAGPVHGPQEVPHPSPQDEGTTPDMHSPTPLIQNQISSVKMTSGSRLRRRNRVQTSDSRSDHQSPVTPHTASLRTLNVDKTFDDRLPTKKVEGELGSRCLEAIADFMDLMSYIDASLSPRKADPCGPEELALTGAEVRDGLLDEMREEDVSLWGWERTVEIQAAVEVLGFQRCLVRVSDGWTRTQGLKGEKVRVEKPTILFASDRQGFSVSQKTPCETSVVQKRRDITRTILSSNTLCTLGNKQAVVVDYLPVLRAICQLESAREERGGDRRFLHYLRSIHFSLPKASLRLLAEDFP</sequence>